<keyword evidence="1" id="KW-0732">Signal</keyword>
<accession>A0A934JZ86</accession>
<evidence type="ECO:0000313" key="2">
    <source>
        <dbReference type="EMBL" id="MBJ7540005.1"/>
    </source>
</evidence>
<reference evidence="2" key="1">
    <citation type="submission" date="2020-12" db="EMBL/GenBank/DDBJ databases">
        <title>Marinomonas arctica sp. nov., a psychrotolerant bacterium isolated from the Arctic.</title>
        <authorList>
            <person name="Zhang Y."/>
        </authorList>
    </citation>
    <scope>NUCLEOTIDE SEQUENCE</scope>
    <source>
        <strain evidence="2">C1424</strain>
    </source>
</reference>
<evidence type="ECO:0000256" key="1">
    <source>
        <dbReference type="SAM" id="SignalP"/>
    </source>
</evidence>
<dbReference type="Proteomes" id="UP000628710">
    <property type="component" value="Unassembled WGS sequence"/>
</dbReference>
<dbReference type="AlphaFoldDB" id="A0A934JZ86"/>
<dbReference type="PROSITE" id="PS51257">
    <property type="entry name" value="PROKAR_LIPOPROTEIN"/>
    <property type="match status" value="1"/>
</dbReference>
<name>A0A934JZ86_9GAMM</name>
<keyword evidence="3" id="KW-1185">Reference proteome</keyword>
<protein>
    <recommendedName>
        <fullName evidence="4">Type VI secretion system lipoprotein TssJ</fullName>
    </recommendedName>
</protein>
<gene>
    <name evidence="2" type="ORF">I8J31_20255</name>
</gene>
<feature type="chain" id="PRO_5037670173" description="Type VI secretion system lipoprotein TssJ" evidence="1">
    <location>
        <begin position="25"/>
        <end position="177"/>
    </location>
</feature>
<evidence type="ECO:0008006" key="4">
    <source>
        <dbReference type="Google" id="ProtNLM"/>
    </source>
</evidence>
<proteinExistence type="predicted"/>
<feature type="signal peptide" evidence="1">
    <location>
        <begin position="1"/>
        <end position="24"/>
    </location>
</feature>
<comment type="caution">
    <text evidence="2">The sequence shown here is derived from an EMBL/GenBank/DDBJ whole genome shotgun (WGS) entry which is preliminary data.</text>
</comment>
<evidence type="ECO:0000313" key="3">
    <source>
        <dbReference type="Proteomes" id="UP000628710"/>
    </source>
</evidence>
<dbReference type="RefSeq" id="WP_199470398.1">
    <property type="nucleotide sequence ID" value="NZ_JAEMNX010000042.1"/>
</dbReference>
<organism evidence="2 3">
    <name type="scientific">Marinomonas transparens</name>
    <dbReference type="NCBI Taxonomy" id="2795388"/>
    <lineage>
        <taxon>Bacteria</taxon>
        <taxon>Pseudomonadati</taxon>
        <taxon>Pseudomonadota</taxon>
        <taxon>Gammaproteobacteria</taxon>
        <taxon>Oceanospirillales</taxon>
        <taxon>Oceanospirillaceae</taxon>
        <taxon>Marinomonas</taxon>
    </lineage>
</organism>
<sequence>MISRKISYGLLCIMALLLAGCETAASLGNSLDKTVAKVVPFYEFNKTLIESIDIQSAANSNNNLPVAVDIIFIFDDKTAEALSALSGPDWFANKKSLLLRYQQQLVMSELEVVPQTAEQKLALPSNYFKAVSVLLFANYLHQTGQYQADITQYHELKIILNKQGYLLKEGQLEEDIL</sequence>
<dbReference type="EMBL" id="JAEMNX010000042">
    <property type="protein sequence ID" value="MBJ7540005.1"/>
    <property type="molecule type" value="Genomic_DNA"/>
</dbReference>